<evidence type="ECO:0000313" key="3">
    <source>
        <dbReference type="EnsemblMetazoa" id="ASIC021979-PA"/>
    </source>
</evidence>
<keyword evidence="4" id="KW-1185">Reference proteome</keyword>
<protein>
    <submittedName>
        <fullName evidence="2 3">Uncharacterized protein</fullName>
    </submittedName>
</protein>
<accession>A0A084WTC8</accession>
<dbReference type="AlphaFoldDB" id="A0A084WTC8"/>
<reference evidence="3" key="2">
    <citation type="submission" date="2020-05" db="UniProtKB">
        <authorList>
            <consortium name="EnsemblMetazoa"/>
        </authorList>
    </citation>
    <scope>IDENTIFICATION</scope>
</reference>
<dbReference type="EMBL" id="ATLV01026883">
    <property type="status" value="NOT_ANNOTATED_CDS"/>
    <property type="molecule type" value="Genomic_DNA"/>
</dbReference>
<reference evidence="2 4" key="1">
    <citation type="journal article" date="2014" name="BMC Genomics">
        <title>Genome sequence of Anopheles sinensis provides insight into genetics basis of mosquito competence for malaria parasites.</title>
        <authorList>
            <person name="Zhou D."/>
            <person name="Zhang D."/>
            <person name="Ding G."/>
            <person name="Shi L."/>
            <person name="Hou Q."/>
            <person name="Ye Y."/>
            <person name="Xu Y."/>
            <person name="Zhou H."/>
            <person name="Xiong C."/>
            <person name="Li S."/>
            <person name="Yu J."/>
            <person name="Hong S."/>
            <person name="Yu X."/>
            <person name="Zou P."/>
            <person name="Chen C."/>
            <person name="Chang X."/>
            <person name="Wang W."/>
            <person name="Lv Y."/>
            <person name="Sun Y."/>
            <person name="Ma L."/>
            <person name="Shen B."/>
            <person name="Zhu C."/>
        </authorList>
    </citation>
    <scope>NUCLEOTIDE SEQUENCE [LARGE SCALE GENOMIC DNA]</scope>
</reference>
<gene>
    <name evidence="2" type="ORF">ZHAS_00021979</name>
</gene>
<evidence type="ECO:0000256" key="1">
    <source>
        <dbReference type="SAM" id="MobiDB-lite"/>
    </source>
</evidence>
<organism evidence="2">
    <name type="scientific">Anopheles sinensis</name>
    <name type="common">Mosquito</name>
    <dbReference type="NCBI Taxonomy" id="74873"/>
    <lineage>
        <taxon>Eukaryota</taxon>
        <taxon>Metazoa</taxon>
        <taxon>Ecdysozoa</taxon>
        <taxon>Arthropoda</taxon>
        <taxon>Hexapoda</taxon>
        <taxon>Insecta</taxon>
        <taxon>Pterygota</taxon>
        <taxon>Neoptera</taxon>
        <taxon>Endopterygota</taxon>
        <taxon>Diptera</taxon>
        <taxon>Nematocera</taxon>
        <taxon>Culicoidea</taxon>
        <taxon>Culicidae</taxon>
        <taxon>Anophelinae</taxon>
        <taxon>Anopheles</taxon>
    </lineage>
</organism>
<evidence type="ECO:0000313" key="4">
    <source>
        <dbReference type="Proteomes" id="UP000030765"/>
    </source>
</evidence>
<dbReference type="Proteomes" id="UP000030765">
    <property type="component" value="Unassembled WGS sequence"/>
</dbReference>
<feature type="region of interest" description="Disordered" evidence="1">
    <location>
        <begin position="15"/>
        <end position="57"/>
    </location>
</feature>
<dbReference type="EnsemblMetazoa" id="ASIC021979-RA">
    <property type="protein sequence ID" value="ASIC021979-PA"/>
    <property type="gene ID" value="ASIC021979"/>
</dbReference>
<dbReference type="VEuPathDB" id="VectorBase:ASIC021979"/>
<dbReference type="EMBL" id="KE525420">
    <property type="protein sequence ID" value="KFB53472.1"/>
    <property type="molecule type" value="Genomic_DNA"/>
</dbReference>
<sequence>MMIVRFESYETSSSEVRQSISPCPDAPDGSFVSLPRGQPRMRERGKRKSSETDIHPTTCPVREYQGMLCRGVFTATFEQKQDEVLCLLMN</sequence>
<proteinExistence type="predicted"/>
<name>A0A084WTC8_ANOSI</name>
<evidence type="ECO:0000313" key="2">
    <source>
        <dbReference type="EMBL" id="KFB53472.1"/>
    </source>
</evidence>